<evidence type="ECO:0008006" key="4">
    <source>
        <dbReference type="Google" id="ProtNLM"/>
    </source>
</evidence>
<sequence length="316" mass="34738">MKLSGRLIILLPMVLAVVAFVLSMLSLFAGHKQGFMEDYAIVRLNTSMIGHGLLDDKKSTDKGKDGDKKGGLLGDVKDWWDDKKGDAKDKINDVTGHIADKLAKKIGVSEWYSLHVMDSCEGFYAPNTTAPNPGFNITNCTSSGPSDRFNLTEIVDKELKVGPLKLNLADIKWPDSIQDSIDSLNSALLALFIFYALGAGFSGLSALCSLFAIWKPDLRRMALINFVIASLGFLSILIGSIIVTVAANTAVKSLNKVGEKIGMSAIKGTKFYILSWVATGFMGIVMLFWMGKFWVVRRERKRLGFSEKRVKRDVDS</sequence>
<dbReference type="AlphaFoldDB" id="A0AAJ0G0K2"/>
<proteinExistence type="predicted"/>
<gene>
    <name evidence="2" type="ORF">QQS21_003519</name>
</gene>
<comment type="caution">
    <text evidence="2">The sequence shown here is derived from an EMBL/GenBank/DDBJ whole genome shotgun (WGS) entry which is preliminary data.</text>
</comment>
<dbReference type="Pfam" id="PF06687">
    <property type="entry name" value="SUR7"/>
    <property type="match status" value="1"/>
</dbReference>
<keyword evidence="1" id="KW-0812">Transmembrane</keyword>
<feature type="transmembrane region" description="Helical" evidence="1">
    <location>
        <begin position="226"/>
        <end position="251"/>
    </location>
</feature>
<dbReference type="InterPro" id="IPR052413">
    <property type="entry name" value="SUR7_domain"/>
</dbReference>
<dbReference type="GO" id="GO:0031505">
    <property type="term" value="P:fungal-type cell wall organization"/>
    <property type="evidence" value="ECO:0007669"/>
    <property type="project" value="TreeGrafter"/>
</dbReference>
<name>A0AAJ0G0K2_9HYPO</name>
<dbReference type="Proteomes" id="UP001251528">
    <property type="component" value="Unassembled WGS sequence"/>
</dbReference>
<organism evidence="2 3">
    <name type="scientific">Conoideocrella luteorostrata</name>
    <dbReference type="NCBI Taxonomy" id="1105319"/>
    <lineage>
        <taxon>Eukaryota</taxon>
        <taxon>Fungi</taxon>
        <taxon>Dikarya</taxon>
        <taxon>Ascomycota</taxon>
        <taxon>Pezizomycotina</taxon>
        <taxon>Sordariomycetes</taxon>
        <taxon>Hypocreomycetidae</taxon>
        <taxon>Hypocreales</taxon>
        <taxon>Clavicipitaceae</taxon>
        <taxon>Conoideocrella</taxon>
    </lineage>
</organism>
<keyword evidence="1" id="KW-0472">Membrane</keyword>
<dbReference type="PANTHER" id="PTHR28019:SF7">
    <property type="entry name" value="SUR7 PROTEIN"/>
    <property type="match status" value="1"/>
</dbReference>
<evidence type="ECO:0000256" key="1">
    <source>
        <dbReference type="SAM" id="Phobius"/>
    </source>
</evidence>
<keyword evidence="1" id="KW-1133">Transmembrane helix</keyword>
<dbReference type="PANTHER" id="PTHR28019">
    <property type="entry name" value="CELL MEMBRANE PROTEIN YLR413W-RELATED"/>
    <property type="match status" value="1"/>
</dbReference>
<dbReference type="EMBL" id="JASWJB010000046">
    <property type="protein sequence ID" value="KAK2606124.1"/>
    <property type="molecule type" value="Genomic_DNA"/>
</dbReference>
<reference evidence="2" key="1">
    <citation type="submission" date="2023-06" db="EMBL/GenBank/DDBJ databases">
        <title>Conoideocrella luteorostrata (Hypocreales: Clavicipitaceae), a potential biocontrol fungus for elongate hemlock scale in United States Christmas tree production areas.</title>
        <authorList>
            <person name="Barrett H."/>
            <person name="Lovett B."/>
            <person name="Macias A.M."/>
            <person name="Stajich J.E."/>
            <person name="Kasson M.T."/>
        </authorList>
    </citation>
    <scope>NUCLEOTIDE SEQUENCE</scope>
    <source>
        <strain evidence="2">ARSEF 14590</strain>
    </source>
</reference>
<keyword evidence="3" id="KW-1185">Reference proteome</keyword>
<dbReference type="GO" id="GO:0005886">
    <property type="term" value="C:plasma membrane"/>
    <property type="evidence" value="ECO:0007669"/>
    <property type="project" value="InterPro"/>
</dbReference>
<evidence type="ECO:0000313" key="3">
    <source>
        <dbReference type="Proteomes" id="UP001251528"/>
    </source>
</evidence>
<protein>
    <recommendedName>
        <fullName evidence="4">SUR7 protein</fullName>
    </recommendedName>
</protein>
<evidence type="ECO:0000313" key="2">
    <source>
        <dbReference type="EMBL" id="KAK2606124.1"/>
    </source>
</evidence>
<dbReference type="InterPro" id="IPR009571">
    <property type="entry name" value="SUR7/Rim9-like_fungi"/>
</dbReference>
<feature type="transmembrane region" description="Helical" evidence="1">
    <location>
        <begin position="7"/>
        <end position="29"/>
    </location>
</feature>
<feature type="transmembrane region" description="Helical" evidence="1">
    <location>
        <begin position="188"/>
        <end position="214"/>
    </location>
</feature>
<dbReference type="GO" id="GO:0051285">
    <property type="term" value="C:cell cortex of cell tip"/>
    <property type="evidence" value="ECO:0007669"/>
    <property type="project" value="TreeGrafter"/>
</dbReference>
<feature type="transmembrane region" description="Helical" evidence="1">
    <location>
        <begin position="271"/>
        <end position="295"/>
    </location>
</feature>
<accession>A0AAJ0G0K2</accession>